<organism evidence="3 4">
    <name type="scientific">Geodia barretti</name>
    <name type="common">Barrett's horny sponge</name>
    <dbReference type="NCBI Taxonomy" id="519541"/>
    <lineage>
        <taxon>Eukaryota</taxon>
        <taxon>Metazoa</taxon>
        <taxon>Porifera</taxon>
        <taxon>Demospongiae</taxon>
        <taxon>Heteroscleromorpha</taxon>
        <taxon>Tetractinellida</taxon>
        <taxon>Astrophorina</taxon>
        <taxon>Geodiidae</taxon>
        <taxon>Geodia</taxon>
    </lineage>
</organism>
<feature type="non-terminal residue" evidence="3">
    <location>
        <position position="196"/>
    </location>
</feature>
<evidence type="ECO:0000256" key="2">
    <source>
        <dbReference type="SAM" id="SignalP"/>
    </source>
</evidence>
<dbReference type="EMBL" id="CASHTH010000106">
    <property type="protein sequence ID" value="CAI7991172.1"/>
    <property type="molecule type" value="Genomic_DNA"/>
</dbReference>
<proteinExistence type="predicted"/>
<feature type="compositionally biased region" description="Low complexity" evidence="1">
    <location>
        <begin position="157"/>
        <end position="178"/>
    </location>
</feature>
<feature type="chain" id="PRO_5041423764" evidence="2">
    <location>
        <begin position="20"/>
        <end position="196"/>
    </location>
</feature>
<dbReference type="AlphaFoldDB" id="A0AA35QTW7"/>
<protein>
    <submittedName>
        <fullName evidence="3">Uncharacterized protein</fullName>
    </submittedName>
</protein>
<evidence type="ECO:0000313" key="3">
    <source>
        <dbReference type="EMBL" id="CAI7991172.1"/>
    </source>
</evidence>
<gene>
    <name evidence="3" type="ORF">GBAR_LOCUS640</name>
</gene>
<feature type="region of interest" description="Disordered" evidence="1">
    <location>
        <begin position="125"/>
        <end position="196"/>
    </location>
</feature>
<reference evidence="3" key="1">
    <citation type="submission" date="2023-03" db="EMBL/GenBank/DDBJ databases">
        <authorList>
            <person name="Steffen K."/>
            <person name="Cardenas P."/>
        </authorList>
    </citation>
    <scope>NUCLEOTIDE SEQUENCE</scope>
</reference>
<evidence type="ECO:0000256" key="1">
    <source>
        <dbReference type="SAM" id="MobiDB-lite"/>
    </source>
</evidence>
<accession>A0AA35QTW7</accession>
<keyword evidence="2" id="KW-0732">Signal</keyword>
<sequence length="196" mass="21499">MIAAAVFVLFCAFSQMSLTTSMPTRRQATFSYIFSRQTLKFVRFLEDGTLLANGQPGHPETQIKVQYLANGQVRIQYMMNTKDCYLVFENGQFRGSTPVAGNEIFELVQHDSFQSLRLVNYMVEEEASSGSGAEETEEPASEEPTGTTEAVEEPTSTTEAVEEPTGTTEATEELTGTTKPSQTPTATVCYLGFPDG</sequence>
<keyword evidence="4" id="KW-1185">Reference proteome</keyword>
<comment type="caution">
    <text evidence="3">The sequence shown here is derived from an EMBL/GenBank/DDBJ whole genome shotgun (WGS) entry which is preliminary data.</text>
</comment>
<evidence type="ECO:0000313" key="4">
    <source>
        <dbReference type="Proteomes" id="UP001174909"/>
    </source>
</evidence>
<feature type="signal peptide" evidence="2">
    <location>
        <begin position="1"/>
        <end position="19"/>
    </location>
</feature>
<dbReference type="Proteomes" id="UP001174909">
    <property type="component" value="Unassembled WGS sequence"/>
</dbReference>
<name>A0AA35QTW7_GEOBA</name>